<dbReference type="RefSeq" id="WP_089062790.1">
    <property type="nucleotide sequence ID" value="NZ_CP022315.1"/>
</dbReference>
<reference evidence="1 2" key="1">
    <citation type="submission" date="2017-07" db="EMBL/GenBank/DDBJ databases">
        <title>Virgibacillus sp. LM2416.</title>
        <authorList>
            <person name="Tak E.J."/>
            <person name="Bae J.-W."/>
        </authorList>
    </citation>
    <scope>NUCLEOTIDE SEQUENCE [LARGE SCALE GENOMIC DNA]</scope>
    <source>
        <strain evidence="1 2">LM2416</strain>
    </source>
</reference>
<dbReference type="KEGG" id="vil:CFK37_15900"/>
<gene>
    <name evidence="1" type="ORF">CFK37_15900</name>
</gene>
<keyword evidence="2" id="KW-1185">Reference proteome</keyword>
<dbReference type="EMBL" id="CP022315">
    <property type="protein sequence ID" value="ASK63531.1"/>
    <property type="molecule type" value="Genomic_DNA"/>
</dbReference>
<sequence length="87" mass="9842">MSNHVSALYGYFNAKNTDEFLVFKNNSKEDFVVIDNIGDKFITAPIDLTTNEIEKKYLVIEQKSDIENPLIFEKVKIEGGIKVKDGG</sequence>
<proteinExistence type="predicted"/>
<organism evidence="1 2">
    <name type="scientific">Virgibacillus phasianinus</name>
    <dbReference type="NCBI Taxonomy" id="2017483"/>
    <lineage>
        <taxon>Bacteria</taxon>
        <taxon>Bacillati</taxon>
        <taxon>Bacillota</taxon>
        <taxon>Bacilli</taxon>
        <taxon>Bacillales</taxon>
        <taxon>Bacillaceae</taxon>
        <taxon>Virgibacillus</taxon>
    </lineage>
</organism>
<dbReference type="Proteomes" id="UP000198312">
    <property type="component" value="Chromosome"/>
</dbReference>
<protein>
    <submittedName>
        <fullName evidence="1">Uncharacterized protein</fullName>
    </submittedName>
</protein>
<evidence type="ECO:0000313" key="1">
    <source>
        <dbReference type="EMBL" id="ASK63531.1"/>
    </source>
</evidence>
<evidence type="ECO:0000313" key="2">
    <source>
        <dbReference type="Proteomes" id="UP000198312"/>
    </source>
</evidence>
<dbReference type="AlphaFoldDB" id="A0A220U6R3"/>
<name>A0A220U6R3_9BACI</name>
<accession>A0A220U6R3</accession>